<dbReference type="AlphaFoldDB" id="K4L0T9"/>
<dbReference type="CDD" id="cd01949">
    <property type="entry name" value="GGDEF"/>
    <property type="match status" value="1"/>
</dbReference>
<organism evidence="5 6">
    <name type="scientific">Simiduia agarivorans (strain DSM 21679 / JCM 13881 / BCRC 17597 / SA1)</name>
    <dbReference type="NCBI Taxonomy" id="1117647"/>
    <lineage>
        <taxon>Bacteria</taxon>
        <taxon>Pseudomonadati</taxon>
        <taxon>Pseudomonadota</taxon>
        <taxon>Gammaproteobacteria</taxon>
        <taxon>Cellvibrionales</taxon>
        <taxon>Cellvibrionaceae</taxon>
        <taxon>Simiduia</taxon>
    </lineage>
</organism>
<dbReference type="SMART" id="SM00267">
    <property type="entry name" value="GGDEF"/>
    <property type="match status" value="1"/>
</dbReference>
<dbReference type="CDD" id="cd00156">
    <property type="entry name" value="REC"/>
    <property type="match status" value="1"/>
</dbReference>
<dbReference type="eggNOG" id="COG5001">
    <property type="taxonomic scope" value="Bacteria"/>
</dbReference>
<dbReference type="InterPro" id="IPR001789">
    <property type="entry name" value="Sig_transdc_resp-reg_receiver"/>
</dbReference>
<reference evidence="5 6" key="1">
    <citation type="journal article" date="2013" name="Genome Announc.">
        <title>Complete genome sequence of Simiduia agarivorans SA1(T), a marine bacterium able to degrade a variety of polysaccharides.</title>
        <authorList>
            <person name="Lin S.Y."/>
            <person name="Shieh W.Y."/>
            <person name="Chen J.S."/>
            <person name="Tang S.L."/>
        </authorList>
    </citation>
    <scope>NUCLEOTIDE SEQUENCE [LARGE SCALE GENOMIC DNA]</scope>
    <source>
        <strain evidence="6">DSM 21679 / JCM 13881 / BCRC 17597 / SA1</strain>
    </source>
</reference>
<accession>K4L0T9</accession>
<feature type="domain" description="EAL" evidence="3">
    <location>
        <begin position="317"/>
        <end position="571"/>
    </location>
</feature>
<dbReference type="PROSITE" id="PS50887">
    <property type="entry name" value="GGDEF"/>
    <property type="match status" value="1"/>
</dbReference>
<dbReference type="Pfam" id="PF00072">
    <property type="entry name" value="Response_reg"/>
    <property type="match status" value="1"/>
</dbReference>
<evidence type="ECO:0000313" key="6">
    <source>
        <dbReference type="Proteomes" id="UP000000466"/>
    </source>
</evidence>
<evidence type="ECO:0000259" key="3">
    <source>
        <dbReference type="PROSITE" id="PS50883"/>
    </source>
</evidence>
<dbReference type="InterPro" id="IPR043128">
    <property type="entry name" value="Rev_trsase/Diguanyl_cyclase"/>
</dbReference>
<keyword evidence="1" id="KW-0597">Phosphoprotein</keyword>
<dbReference type="InterPro" id="IPR011006">
    <property type="entry name" value="CheY-like_superfamily"/>
</dbReference>
<dbReference type="NCBIfam" id="TIGR00254">
    <property type="entry name" value="GGDEF"/>
    <property type="match status" value="1"/>
</dbReference>
<proteinExistence type="predicted"/>
<dbReference type="SMART" id="SM00052">
    <property type="entry name" value="EAL"/>
    <property type="match status" value="1"/>
</dbReference>
<evidence type="ECO:0000259" key="2">
    <source>
        <dbReference type="PROSITE" id="PS50110"/>
    </source>
</evidence>
<dbReference type="Pfam" id="PF00563">
    <property type="entry name" value="EAL"/>
    <property type="match status" value="1"/>
</dbReference>
<dbReference type="eggNOG" id="COG0745">
    <property type="taxonomic scope" value="Bacteria"/>
</dbReference>
<dbReference type="SUPFAM" id="SSF52172">
    <property type="entry name" value="CheY-like"/>
    <property type="match status" value="1"/>
</dbReference>
<name>K4L0T9_SIMAS</name>
<dbReference type="InterPro" id="IPR000160">
    <property type="entry name" value="GGDEF_dom"/>
</dbReference>
<dbReference type="SUPFAM" id="SSF55073">
    <property type="entry name" value="Nucleotide cyclase"/>
    <property type="match status" value="1"/>
</dbReference>
<dbReference type="EMBL" id="CP003746">
    <property type="protein sequence ID" value="AFU99772.1"/>
    <property type="molecule type" value="Genomic_DNA"/>
</dbReference>
<dbReference type="KEGG" id="saga:M5M_13140"/>
<dbReference type="CDD" id="cd01948">
    <property type="entry name" value="EAL"/>
    <property type="match status" value="1"/>
</dbReference>
<dbReference type="PROSITE" id="PS50110">
    <property type="entry name" value="RESPONSE_REGULATORY"/>
    <property type="match status" value="1"/>
</dbReference>
<dbReference type="SUPFAM" id="SSF141868">
    <property type="entry name" value="EAL domain-like"/>
    <property type="match status" value="1"/>
</dbReference>
<dbReference type="InterPro" id="IPR001633">
    <property type="entry name" value="EAL_dom"/>
</dbReference>
<feature type="domain" description="GGDEF" evidence="4">
    <location>
        <begin position="176"/>
        <end position="308"/>
    </location>
</feature>
<dbReference type="Gene3D" id="3.40.50.2300">
    <property type="match status" value="1"/>
</dbReference>
<protein>
    <submittedName>
        <fullName evidence="5">EAL domain-containing protein</fullName>
    </submittedName>
</protein>
<dbReference type="PANTHER" id="PTHR44757">
    <property type="entry name" value="DIGUANYLATE CYCLASE DGCP"/>
    <property type="match status" value="1"/>
</dbReference>
<feature type="domain" description="Response regulatory" evidence="2">
    <location>
        <begin position="15"/>
        <end position="132"/>
    </location>
</feature>
<evidence type="ECO:0000313" key="5">
    <source>
        <dbReference type="EMBL" id="AFU99772.1"/>
    </source>
</evidence>
<evidence type="ECO:0000256" key="1">
    <source>
        <dbReference type="PROSITE-ProRule" id="PRU00169"/>
    </source>
</evidence>
<dbReference type="Gene3D" id="3.20.20.450">
    <property type="entry name" value="EAL domain"/>
    <property type="match status" value="1"/>
</dbReference>
<evidence type="ECO:0000259" key="4">
    <source>
        <dbReference type="PROSITE" id="PS50887"/>
    </source>
</evidence>
<dbReference type="HOGENOM" id="CLU_000445_70_50_6"/>
<dbReference type="InterPro" id="IPR029787">
    <property type="entry name" value="Nucleotide_cyclase"/>
</dbReference>
<dbReference type="Proteomes" id="UP000000466">
    <property type="component" value="Chromosome"/>
</dbReference>
<dbReference type="PROSITE" id="PS50883">
    <property type="entry name" value="EAL"/>
    <property type="match status" value="1"/>
</dbReference>
<dbReference type="Gene3D" id="3.30.70.270">
    <property type="match status" value="1"/>
</dbReference>
<dbReference type="InterPro" id="IPR052155">
    <property type="entry name" value="Biofilm_reg_signaling"/>
</dbReference>
<dbReference type="InterPro" id="IPR035919">
    <property type="entry name" value="EAL_sf"/>
</dbReference>
<dbReference type="PANTHER" id="PTHR44757:SF2">
    <property type="entry name" value="BIOFILM ARCHITECTURE MAINTENANCE PROTEIN MBAA"/>
    <property type="match status" value="1"/>
</dbReference>
<dbReference type="GO" id="GO:0000160">
    <property type="term" value="P:phosphorelay signal transduction system"/>
    <property type="evidence" value="ECO:0007669"/>
    <property type="project" value="InterPro"/>
</dbReference>
<dbReference type="STRING" id="1117647.M5M_13140"/>
<dbReference type="Pfam" id="PF00990">
    <property type="entry name" value="GGDEF"/>
    <property type="match status" value="1"/>
</dbReference>
<sequence>MQPSGTLQNMDTHIRLLLIDDEQVEYLLIGSLLSEVFHTAYEITWHADLNDALPEILSDNYDVILLDYEADRENAKALLMGARNMGARAPILVMTDEMEAEVDREAISLGAADYLIKGKIDAQLLERTMRYAIERKAAEIKLAELAHYDSLTGVANRILFRDRLNHAVELARRGDQTFTLMYLDLDGFKPVNDCYGHDVGDVLIRLAAGRLQECVRQSDTVARVGGDEFTLLLDNMRSTSDMAHLAEKVIGALTTPFVIDGMEITVGASLGIAPYRKEADAEGLQRQADMAMYRAKQASGNQYCFYAESMDAEARRAMQVEQEFRRGLGRNEICVYYQPRIDTITGEICALEALVRWRHPAKGLLAPADFLQVAEATGLVVEMGYQVIDQVCADCARLTEAGLPDLVMAINLSRRQMRDEHLVQRVMDALSAHHLRGSQLEFELAEADVMGDASLATESLGTLAITGASFALDDFGSGMSSLPLLQALPINRLKIDQALIAGIAEDRNRHGLVMAVVQLAHSLKLSTVAEGVETAEQLKRLRELGCDEAQGFFLGSPQSMADILASLGRTSGHLPLGAS</sequence>
<keyword evidence="6" id="KW-1185">Reference proteome</keyword>
<dbReference type="SMART" id="SM00448">
    <property type="entry name" value="REC"/>
    <property type="match status" value="1"/>
</dbReference>
<feature type="modified residue" description="4-aspartylphosphate" evidence="1">
    <location>
        <position position="67"/>
    </location>
</feature>
<gene>
    <name evidence="5" type="ordered locus">M5M_13140</name>
</gene>